<dbReference type="AlphaFoldDB" id="A0A3L9XWU8"/>
<dbReference type="Pfam" id="PF10649">
    <property type="entry name" value="DUF2478"/>
    <property type="match status" value="1"/>
</dbReference>
<gene>
    <name evidence="1" type="ORF">D9R08_16395</name>
</gene>
<proteinExistence type="predicted"/>
<organism evidence="1 2">
    <name type="scientific">Rhodophyticola porphyridii</name>
    <dbReference type="NCBI Taxonomy" id="1852017"/>
    <lineage>
        <taxon>Bacteria</taxon>
        <taxon>Pseudomonadati</taxon>
        <taxon>Pseudomonadota</taxon>
        <taxon>Alphaproteobacteria</taxon>
        <taxon>Rhodobacterales</taxon>
        <taxon>Roseobacteraceae</taxon>
        <taxon>Rhodophyticola</taxon>
    </lineage>
</organism>
<evidence type="ECO:0000313" key="1">
    <source>
        <dbReference type="EMBL" id="RMA41064.1"/>
    </source>
</evidence>
<name>A0A3L9XWU8_9RHOB</name>
<accession>A0A3L9XWU8</accession>
<evidence type="ECO:0000313" key="2">
    <source>
        <dbReference type="Proteomes" id="UP000281343"/>
    </source>
</evidence>
<dbReference type="OrthoDB" id="5918880at2"/>
<dbReference type="RefSeq" id="WP_121899145.1">
    <property type="nucleotide sequence ID" value="NZ_RCNT01000009.1"/>
</dbReference>
<dbReference type="Proteomes" id="UP000281343">
    <property type="component" value="Unassembled WGS sequence"/>
</dbReference>
<comment type="caution">
    <text evidence="1">The sequence shown here is derived from an EMBL/GenBank/DDBJ whole genome shotgun (WGS) entry which is preliminary data.</text>
</comment>
<reference evidence="1 2" key="1">
    <citation type="submission" date="2018-10" db="EMBL/GenBank/DDBJ databases">
        <authorList>
            <person name="Jung H.S."/>
            <person name="Jeon C.O."/>
        </authorList>
    </citation>
    <scope>NUCLEOTIDE SEQUENCE [LARGE SCALE GENOMIC DNA]</scope>
    <source>
        <strain evidence="1 2">MA-7-27</strain>
    </source>
</reference>
<keyword evidence="2" id="KW-1185">Reference proteome</keyword>
<protein>
    <submittedName>
        <fullName evidence="1">DUF2478 domain-containing protein</fullName>
    </submittedName>
</protein>
<sequence>MNIAYTMAAGRGDTDLLLAGVAETLLAQGRMPCGTVQINTGRKGDHRCDMDVRVLPAGPVIRISQTLGRASRGCRLDPAALEAAVAQVQADLAKGADLLVVNKFGKHEAEGRGFRPVIADALALGLPVLVGVNRLNRQAFLDFTDDLAVPLDPVQDTILTWIETHLPARAA</sequence>
<dbReference type="EMBL" id="RCNT01000009">
    <property type="protein sequence ID" value="RMA41064.1"/>
    <property type="molecule type" value="Genomic_DNA"/>
</dbReference>
<dbReference type="InterPro" id="IPR018912">
    <property type="entry name" value="DUF2478"/>
</dbReference>